<comment type="caution">
    <text evidence="3">The sequence shown here is derived from an EMBL/GenBank/DDBJ whole genome shotgun (WGS) entry which is preliminary data.</text>
</comment>
<evidence type="ECO:0000313" key="4">
    <source>
        <dbReference type="Proteomes" id="UP000642014"/>
    </source>
</evidence>
<protein>
    <recommendedName>
        <fullName evidence="2">DUF6801 domain-containing protein</fullName>
    </recommendedName>
</protein>
<dbReference type="EMBL" id="BMSJ01000004">
    <property type="protein sequence ID" value="GGR22308.1"/>
    <property type="molecule type" value="Genomic_DNA"/>
</dbReference>
<evidence type="ECO:0000259" key="2">
    <source>
        <dbReference type="Pfam" id="PF20611"/>
    </source>
</evidence>
<sequence>MRLPAFADRPRPAPTPPPVGTQRPERSTQMRGPGPTTRSPRVRVRARGATIAAFVALAPLLPASAVAVGTLKVDTALPYVCTLPSGQQPATVRITAAFPERAAVGEEIRPVDVTTTVELPAGAVADLTAPKAATVRAETRLAVGVAQREQRAEAVWSGTSQPVAVPAEGPLVLTTTGDVPSLTTDVPGDLTLVAGAFAVDLAPSTADGAATTPASLSVTCAPGPDAGERTRLVTLPVGADAPTPEPTPLPTSPAAPSPSASSSGPPVPSLPPDRTTPAEPETANGASGAPKGPRVGPRADDGTASPAPADRPAAPPCLTENPTPTSLSAYVTGYSNVRKQKGASLLPVSCMLIEQGLSGEPPYPPPTDEMHFFVPSTANLSYQGRKQTPPFTSTFLSFDFQPVTATMVLEQAGPITIEALLRIFMSDFSNSTDTVVRAPLVLRVLDVEVNGVALDVGPSCRTAEPLTSTDPDPSRHPGKHLVLQGKGRLVNGTDAVGYLLSSGGPLTGETTIPAFKGCGANGENLDRLLTASISGPGNYVKQTQGQACAVDPDAWNPAECTEDSQPLVIPKPER</sequence>
<feature type="domain" description="DUF6801" evidence="2">
    <location>
        <begin position="79"/>
        <end position="227"/>
    </location>
</feature>
<evidence type="ECO:0000313" key="3">
    <source>
        <dbReference type="EMBL" id="GGR22308.1"/>
    </source>
</evidence>
<dbReference type="Proteomes" id="UP000642014">
    <property type="component" value="Unassembled WGS sequence"/>
</dbReference>
<organism evidence="3 4">
    <name type="scientific">Streptomyces cinereoruber</name>
    <dbReference type="NCBI Taxonomy" id="67260"/>
    <lineage>
        <taxon>Bacteria</taxon>
        <taxon>Bacillati</taxon>
        <taxon>Actinomycetota</taxon>
        <taxon>Actinomycetes</taxon>
        <taxon>Kitasatosporales</taxon>
        <taxon>Streptomycetaceae</taxon>
        <taxon>Streptomyces</taxon>
    </lineage>
</organism>
<reference evidence="3 4" key="1">
    <citation type="journal article" date="2014" name="Int. J. Syst. Evol. Microbiol.">
        <title>Complete genome sequence of Corynebacterium casei LMG S-19264T (=DSM 44701T), isolated from a smear-ripened cheese.</title>
        <authorList>
            <consortium name="US DOE Joint Genome Institute (JGI-PGF)"/>
            <person name="Walter F."/>
            <person name="Albersmeier A."/>
            <person name="Kalinowski J."/>
            <person name="Ruckert C."/>
        </authorList>
    </citation>
    <scope>NUCLEOTIDE SEQUENCE [LARGE SCALE GENOMIC DNA]</scope>
    <source>
        <strain evidence="3 4">JCM 4205</strain>
    </source>
</reference>
<dbReference type="AlphaFoldDB" id="A0AAV4KIS0"/>
<dbReference type="Pfam" id="PF20611">
    <property type="entry name" value="DUF6801"/>
    <property type="match status" value="1"/>
</dbReference>
<feature type="region of interest" description="Disordered" evidence="1">
    <location>
        <begin position="206"/>
        <end position="323"/>
    </location>
</feature>
<feature type="region of interest" description="Disordered" evidence="1">
    <location>
        <begin position="1"/>
        <end position="41"/>
    </location>
</feature>
<gene>
    <name evidence="3" type="ORF">GCM10010497_25460</name>
</gene>
<dbReference type="InterPro" id="IPR046542">
    <property type="entry name" value="DUF6801"/>
</dbReference>
<evidence type="ECO:0000256" key="1">
    <source>
        <dbReference type="SAM" id="MobiDB-lite"/>
    </source>
</evidence>
<name>A0AAV4KIS0_9ACTN</name>
<accession>A0AAV4KIS0</accession>
<feature type="compositionally biased region" description="Pro residues" evidence="1">
    <location>
        <begin position="243"/>
        <end position="256"/>
    </location>
</feature>
<proteinExistence type="predicted"/>